<keyword evidence="1" id="KW-0479">Metal-binding</keyword>
<keyword evidence="7" id="KW-1185">Reference proteome</keyword>
<reference evidence="6" key="1">
    <citation type="submission" date="2023-06" db="EMBL/GenBank/DDBJ databases">
        <title>A Treasure from Seagulls: Isolation and Description of Aciduricobacillus qingdaonensis gen. nov., sp. nov., a Rare Obligately Uric Acid-utilizing Member in the Family Bacillaceae.</title>
        <authorList>
            <person name="Liu W."/>
            <person name="Wang B."/>
        </authorList>
    </citation>
    <scope>NUCLEOTIDE SEQUENCE</scope>
    <source>
        <strain evidence="6">44XB</strain>
    </source>
</reference>
<dbReference type="EMBL" id="CP129113">
    <property type="protein sequence ID" value="WLV23690.1"/>
    <property type="molecule type" value="Genomic_DNA"/>
</dbReference>
<dbReference type="InterPro" id="IPR011761">
    <property type="entry name" value="ATP-grasp"/>
</dbReference>
<evidence type="ECO:0000259" key="5">
    <source>
        <dbReference type="PROSITE" id="PS50975"/>
    </source>
</evidence>
<gene>
    <name evidence="6" type="ORF">QR721_08530</name>
</gene>
<dbReference type="GO" id="GO:0016874">
    <property type="term" value="F:ligase activity"/>
    <property type="evidence" value="ECO:0007669"/>
    <property type="project" value="UniProtKB-KW"/>
</dbReference>
<evidence type="ECO:0000256" key="1">
    <source>
        <dbReference type="ARBA" id="ARBA00022723"/>
    </source>
</evidence>
<accession>A0ABY9KT29</accession>
<evidence type="ECO:0000313" key="6">
    <source>
        <dbReference type="EMBL" id="WLV23690.1"/>
    </source>
</evidence>
<dbReference type="Gene3D" id="3.40.50.20">
    <property type="match status" value="1"/>
</dbReference>
<dbReference type="PANTHER" id="PTHR21621:SF0">
    <property type="entry name" value="BETA-CITRYLGLUTAMATE SYNTHASE B-RELATED"/>
    <property type="match status" value="1"/>
</dbReference>
<dbReference type="RefSeq" id="WP_348025951.1">
    <property type="nucleotide sequence ID" value="NZ_CP129113.1"/>
</dbReference>
<sequence length="301" mass="32977">MTYGWIIYNGSLPGNKFLDFAEMLQRAALRAGSQADIVKNNDLLAVTDSKGMELLKPNGLNIPEYCLFTDKDLHLARQLEAMGISVFNSSHAIEASDDKIATHQALAKRKIPMPRTISAPKTFLQDSPLGEKQLQLASKALGFPMIVKEAFGSFGQQVYLVNDMAELQEQVQKIGGKPFLFQEFVETSRGIDLRLQVAGDEVVASVRRTAVDDFRANVTNGGKMHSYEPTDAECELAIAAAKALGCDFAGVDLLHGELGPIVCEVNSNAHIHNLMDATGIDASDAIVRDVLRKVKDRRKQF</sequence>
<keyword evidence="2 4" id="KW-0547">Nucleotide-binding</keyword>
<dbReference type="PROSITE" id="PS50975">
    <property type="entry name" value="ATP_GRASP"/>
    <property type="match status" value="1"/>
</dbReference>
<dbReference type="InterPro" id="IPR004666">
    <property type="entry name" value="Rp_bS6_RimK/Lys_biosynth_LsyX"/>
</dbReference>
<feature type="domain" description="ATP-grasp" evidence="5">
    <location>
        <begin position="103"/>
        <end position="291"/>
    </location>
</feature>
<organism evidence="6 7">
    <name type="scientific">Aciduricibacillus chroicocephali</name>
    <dbReference type="NCBI Taxonomy" id="3054939"/>
    <lineage>
        <taxon>Bacteria</taxon>
        <taxon>Bacillati</taxon>
        <taxon>Bacillota</taxon>
        <taxon>Bacilli</taxon>
        <taxon>Bacillales</taxon>
        <taxon>Bacillaceae</taxon>
        <taxon>Aciduricibacillus</taxon>
    </lineage>
</organism>
<dbReference type="Gene3D" id="3.30.470.20">
    <property type="entry name" value="ATP-grasp fold, B domain"/>
    <property type="match status" value="1"/>
</dbReference>
<dbReference type="SUPFAM" id="SSF56059">
    <property type="entry name" value="Glutathione synthetase ATP-binding domain-like"/>
    <property type="match status" value="1"/>
</dbReference>
<dbReference type="PANTHER" id="PTHR21621">
    <property type="entry name" value="RIBOSOMAL PROTEIN S6 MODIFICATION PROTEIN"/>
    <property type="match status" value="1"/>
</dbReference>
<dbReference type="Proteomes" id="UP001180087">
    <property type="component" value="Chromosome"/>
</dbReference>
<evidence type="ECO:0000313" key="7">
    <source>
        <dbReference type="Proteomes" id="UP001180087"/>
    </source>
</evidence>
<name>A0ABY9KT29_9BACI</name>
<evidence type="ECO:0000256" key="2">
    <source>
        <dbReference type="ARBA" id="ARBA00022741"/>
    </source>
</evidence>
<protein>
    <submittedName>
        <fullName evidence="6">RimK family alpha-L-glutamate ligase</fullName>
    </submittedName>
</protein>
<dbReference type="InterPro" id="IPR013815">
    <property type="entry name" value="ATP_grasp_subdomain_1"/>
</dbReference>
<evidence type="ECO:0000256" key="3">
    <source>
        <dbReference type="ARBA" id="ARBA00022840"/>
    </source>
</evidence>
<dbReference type="Gene3D" id="3.30.1490.20">
    <property type="entry name" value="ATP-grasp fold, A domain"/>
    <property type="match status" value="1"/>
</dbReference>
<proteinExistence type="predicted"/>
<dbReference type="NCBIfam" id="TIGR00768">
    <property type="entry name" value="rimK_fam"/>
    <property type="match status" value="1"/>
</dbReference>
<dbReference type="Pfam" id="PF08443">
    <property type="entry name" value="RimK"/>
    <property type="match status" value="1"/>
</dbReference>
<evidence type="ECO:0000256" key="4">
    <source>
        <dbReference type="PROSITE-ProRule" id="PRU00409"/>
    </source>
</evidence>
<keyword evidence="3 4" id="KW-0067">ATP-binding</keyword>
<keyword evidence="6" id="KW-0436">Ligase</keyword>
<dbReference type="InterPro" id="IPR013651">
    <property type="entry name" value="ATP-grasp_RimK-type"/>
</dbReference>